<dbReference type="Pfam" id="PF00989">
    <property type="entry name" value="PAS"/>
    <property type="match status" value="1"/>
</dbReference>
<dbReference type="SUPFAM" id="SSF55785">
    <property type="entry name" value="PYP-like sensor domain (PAS domain)"/>
    <property type="match status" value="1"/>
</dbReference>
<feature type="domain" description="PAC" evidence="2">
    <location>
        <begin position="136"/>
        <end position="187"/>
    </location>
</feature>
<dbReference type="CDD" id="cd00077">
    <property type="entry name" value="HDc"/>
    <property type="match status" value="1"/>
</dbReference>
<gene>
    <name evidence="5" type="ORF">J2Z49_001623</name>
</gene>
<dbReference type="SUPFAM" id="SSF109604">
    <property type="entry name" value="HD-domain/PDEase-like"/>
    <property type="match status" value="1"/>
</dbReference>
<comment type="caution">
    <text evidence="5">The sequence shown here is derived from an EMBL/GenBank/DDBJ whole genome shotgun (WGS) entry which is preliminary data.</text>
</comment>
<protein>
    <submittedName>
        <fullName evidence="5">Diguanylate cyclase (GGDEF)-like protein/PAS domain S-box-containing protein</fullName>
    </submittedName>
</protein>
<dbReference type="CDD" id="cd01949">
    <property type="entry name" value="GGDEF"/>
    <property type="match status" value="1"/>
</dbReference>
<dbReference type="InterPro" id="IPR000014">
    <property type="entry name" value="PAS"/>
</dbReference>
<dbReference type="PROSITE" id="PS50113">
    <property type="entry name" value="PAC"/>
    <property type="match status" value="1"/>
</dbReference>
<dbReference type="InterPro" id="IPR000160">
    <property type="entry name" value="GGDEF_dom"/>
</dbReference>
<proteinExistence type="predicted"/>
<sequence length="531" mass="59519">MNSGEQKEELYRLVDALPEEKTGAAKRFLELLLDAGKELQPEKLVGKLNLLERIVDSLPDATLVVDRKGKVLVWNRAMEEMTGVKREEILGRGEYAYAVPFYGEKRPILANILLGNGTQWGQQYDKIELKGHILVGEGFAPFARGGRGLYFWTLVAPIYDDKGNLLGAVQCIRDIGERKKMEDELRRCSTRDALTGLYNRAFFEEELRRLDRGRSFPVSLILCDLDGLKVVNDMLGHEQGDELLRRAARVIASCVRDSDVVARVGGDEFAVILPQTDRKTAEEVAKRINEAVEKDNVQHPDLPLSISVGVATAKDASRRLWEVYKEADDAMYVNKLASGKDPRAAVIRALKAALAEKDFHNTERMKEIACMLGEAVGLSREEMDGLRLLVGMHDIGKLGVPDHILFKPGPLTEEERKEIQRHPEVGYRIALSSGELAPVAPYILQHHERWDGRGYPLGLKGEQIHLLSRILAIVDAYDAMTSDRPYRGAMSHQEALEELKKCAGTQFDPQLVDIFVRLLAGERESCTEKNV</sequence>
<dbReference type="SMART" id="SM00267">
    <property type="entry name" value="GGDEF"/>
    <property type="match status" value="1"/>
</dbReference>
<dbReference type="InterPro" id="IPR035965">
    <property type="entry name" value="PAS-like_dom_sf"/>
</dbReference>
<dbReference type="InterPro" id="IPR037522">
    <property type="entry name" value="HD_GYP_dom"/>
</dbReference>
<evidence type="ECO:0000313" key="5">
    <source>
        <dbReference type="EMBL" id="MDQ0286509.1"/>
    </source>
</evidence>
<feature type="domain" description="PAS" evidence="1">
    <location>
        <begin position="47"/>
        <end position="92"/>
    </location>
</feature>
<evidence type="ECO:0000259" key="1">
    <source>
        <dbReference type="PROSITE" id="PS50112"/>
    </source>
</evidence>
<reference evidence="5 6" key="1">
    <citation type="submission" date="2023-07" db="EMBL/GenBank/DDBJ databases">
        <title>Genomic Encyclopedia of Type Strains, Phase IV (KMG-IV): sequencing the most valuable type-strain genomes for metagenomic binning, comparative biology and taxonomic classification.</title>
        <authorList>
            <person name="Goeker M."/>
        </authorList>
    </citation>
    <scope>NUCLEOTIDE SEQUENCE [LARGE SCALE GENOMIC DNA]</scope>
    <source>
        <strain evidence="5 6">DSM 12396</strain>
    </source>
</reference>
<dbReference type="InterPro" id="IPR043128">
    <property type="entry name" value="Rev_trsase/Diguanyl_cyclase"/>
</dbReference>
<evidence type="ECO:0000259" key="3">
    <source>
        <dbReference type="PROSITE" id="PS50887"/>
    </source>
</evidence>
<dbReference type="PROSITE" id="PS51832">
    <property type="entry name" value="HD_GYP"/>
    <property type="match status" value="1"/>
</dbReference>
<dbReference type="Gene3D" id="3.30.450.20">
    <property type="entry name" value="PAS domain"/>
    <property type="match status" value="1"/>
</dbReference>
<dbReference type="Pfam" id="PF00990">
    <property type="entry name" value="GGDEF"/>
    <property type="match status" value="1"/>
</dbReference>
<dbReference type="RefSeq" id="WP_307401762.1">
    <property type="nucleotide sequence ID" value="NZ_JAUSUX010000011.1"/>
</dbReference>
<dbReference type="NCBIfam" id="TIGR00254">
    <property type="entry name" value="GGDEF"/>
    <property type="match status" value="1"/>
</dbReference>
<evidence type="ECO:0000259" key="2">
    <source>
        <dbReference type="PROSITE" id="PS50113"/>
    </source>
</evidence>
<dbReference type="Pfam" id="PF13487">
    <property type="entry name" value="HD_5"/>
    <property type="match status" value="1"/>
</dbReference>
<evidence type="ECO:0000259" key="4">
    <source>
        <dbReference type="PROSITE" id="PS51832"/>
    </source>
</evidence>
<feature type="domain" description="HD-GYP" evidence="4">
    <location>
        <begin position="336"/>
        <end position="531"/>
    </location>
</feature>
<dbReference type="SMART" id="SM00471">
    <property type="entry name" value="HDc"/>
    <property type="match status" value="1"/>
</dbReference>
<dbReference type="SUPFAM" id="SSF55073">
    <property type="entry name" value="Nucleotide cyclase"/>
    <property type="match status" value="1"/>
</dbReference>
<organism evidence="5 6">
    <name type="scientific">Desulfofundulus luciae</name>
    <dbReference type="NCBI Taxonomy" id="74702"/>
    <lineage>
        <taxon>Bacteria</taxon>
        <taxon>Bacillati</taxon>
        <taxon>Bacillota</taxon>
        <taxon>Clostridia</taxon>
        <taxon>Eubacteriales</taxon>
        <taxon>Peptococcaceae</taxon>
        <taxon>Desulfofundulus</taxon>
    </lineage>
</organism>
<dbReference type="PROSITE" id="PS50112">
    <property type="entry name" value="PAS"/>
    <property type="match status" value="1"/>
</dbReference>
<dbReference type="PANTHER" id="PTHR43155:SF2">
    <property type="entry name" value="CYCLIC DI-GMP PHOSPHODIESTERASE PA4108"/>
    <property type="match status" value="1"/>
</dbReference>
<dbReference type="InterPro" id="IPR029787">
    <property type="entry name" value="Nucleotide_cyclase"/>
</dbReference>
<accession>A0ABU0B2K8</accession>
<evidence type="ECO:0000313" key="6">
    <source>
        <dbReference type="Proteomes" id="UP001225644"/>
    </source>
</evidence>
<dbReference type="Gene3D" id="3.30.70.270">
    <property type="match status" value="1"/>
</dbReference>
<dbReference type="InterPro" id="IPR000700">
    <property type="entry name" value="PAS-assoc_C"/>
</dbReference>
<feature type="domain" description="GGDEF" evidence="3">
    <location>
        <begin position="216"/>
        <end position="348"/>
    </location>
</feature>
<dbReference type="SMART" id="SM00091">
    <property type="entry name" value="PAS"/>
    <property type="match status" value="1"/>
</dbReference>
<dbReference type="Gene3D" id="1.10.3210.10">
    <property type="entry name" value="Hypothetical protein af1432"/>
    <property type="match status" value="1"/>
</dbReference>
<keyword evidence="6" id="KW-1185">Reference proteome</keyword>
<dbReference type="NCBIfam" id="TIGR00229">
    <property type="entry name" value="sensory_box"/>
    <property type="match status" value="1"/>
</dbReference>
<name>A0ABU0B2K8_9FIRM</name>
<dbReference type="InterPro" id="IPR003607">
    <property type="entry name" value="HD/PDEase_dom"/>
</dbReference>
<dbReference type="EMBL" id="JAUSUX010000011">
    <property type="protein sequence ID" value="MDQ0286509.1"/>
    <property type="molecule type" value="Genomic_DNA"/>
</dbReference>
<dbReference type="InterPro" id="IPR013767">
    <property type="entry name" value="PAS_fold"/>
</dbReference>
<dbReference type="PANTHER" id="PTHR43155">
    <property type="entry name" value="CYCLIC DI-GMP PHOSPHODIESTERASE PA4108-RELATED"/>
    <property type="match status" value="1"/>
</dbReference>
<dbReference type="Proteomes" id="UP001225644">
    <property type="component" value="Unassembled WGS sequence"/>
</dbReference>
<dbReference type="CDD" id="cd00130">
    <property type="entry name" value="PAS"/>
    <property type="match status" value="1"/>
</dbReference>
<dbReference type="PROSITE" id="PS50887">
    <property type="entry name" value="GGDEF"/>
    <property type="match status" value="1"/>
</dbReference>